<evidence type="ECO:0000313" key="5">
    <source>
        <dbReference type="EMBL" id="MFE8699322.1"/>
    </source>
</evidence>
<dbReference type="InterPro" id="IPR035994">
    <property type="entry name" value="Nucleoside_phosphorylase_sf"/>
</dbReference>
<dbReference type="InterPro" id="IPR000845">
    <property type="entry name" value="Nucleoside_phosphorylase_d"/>
</dbReference>
<dbReference type="EMBL" id="JBIACK010000001">
    <property type="protein sequence ID" value="MFE8699322.1"/>
    <property type="molecule type" value="Genomic_DNA"/>
</dbReference>
<dbReference type="Pfam" id="PF01048">
    <property type="entry name" value="PNP_UDP_1"/>
    <property type="match status" value="1"/>
</dbReference>
<dbReference type="SUPFAM" id="SSF53167">
    <property type="entry name" value="Purine and uridine phosphorylases"/>
    <property type="match status" value="1"/>
</dbReference>
<sequence length="254" mass="28061">MKRLQASNYIDHVMRINNIQKEDLNVAPIVFITWYEQITAALVKKLNAKQPRYSLLGKNFYTGSFNGVACSVAKVPIGAPGTVMAMEELIASGARTFIGIGFAGSLQKDVTIGSLFLPTSCLSEDGTSKHFIKSGQLNRPNQVIFEQLLKEAKDMKIGIYSGQHWSTDIFYHHNPKTIDTYMRDGIIGMDLETAAMFALGSYHDVHVANLLIISDELIDKLRPVLNEGAFQKSMSDAVSIALRAVSSIKKFQSV</sequence>
<evidence type="ECO:0000256" key="2">
    <source>
        <dbReference type="ARBA" id="ARBA00021980"/>
    </source>
</evidence>
<name>A0ABW6K6X3_9BACI</name>
<dbReference type="Gene3D" id="3.40.50.1580">
    <property type="entry name" value="Nucleoside phosphorylase domain"/>
    <property type="match status" value="1"/>
</dbReference>
<comment type="catalytic activity">
    <reaction evidence="3">
        <text>uridine + phosphate = alpha-D-ribose 1-phosphate + uracil</text>
        <dbReference type="Rhea" id="RHEA:24388"/>
        <dbReference type="ChEBI" id="CHEBI:16704"/>
        <dbReference type="ChEBI" id="CHEBI:17568"/>
        <dbReference type="ChEBI" id="CHEBI:43474"/>
        <dbReference type="ChEBI" id="CHEBI:57720"/>
        <dbReference type="EC" id="2.4.2.3"/>
    </reaction>
</comment>
<dbReference type="RefSeq" id="WP_389357429.1">
    <property type="nucleotide sequence ID" value="NZ_JBIACK010000001.1"/>
</dbReference>
<organism evidence="5 6">
    <name type="scientific">Cytobacillus spartinae</name>
    <dbReference type="NCBI Taxonomy" id="3299023"/>
    <lineage>
        <taxon>Bacteria</taxon>
        <taxon>Bacillati</taxon>
        <taxon>Bacillota</taxon>
        <taxon>Bacilli</taxon>
        <taxon>Bacillales</taxon>
        <taxon>Bacillaceae</taxon>
        <taxon>Cytobacillus</taxon>
    </lineage>
</organism>
<dbReference type="PANTHER" id="PTHR43691">
    <property type="entry name" value="URIDINE PHOSPHORYLASE"/>
    <property type="match status" value="1"/>
</dbReference>
<evidence type="ECO:0000313" key="6">
    <source>
        <dbReference type="Proteomes" id="UP001601059"/>
    </source>
</evidence>
<feature type="domain" description="Nucleoside phosphorylase" evidence="4">
    <location>
        <begin position="40"/>
        <end position="239"/>
    </location>
</feature>
<comment type="caution">
    <text evidence="5">The sequence shown here is derived from an EMBL/GenBank/DDBJ whole genome shotgun (WGS) entry which is preliminary data.</text>
</comment>
<dbReference type="PANTHER" id="PTHR43691:SF11">
    <property type="entry name" value="FI09636P-RELATED"/>
    <property type="match status" value="1"/>
</dbReference>
<evidence type="ECO:0000259" key="4">
    <source>
        <dbReference type="Pfam" id="PF01048"/>
    </source>
</evidence>
<evidence type="ECO:0000256" key="3">
    <source>
        <dbReference type="ARBA" id="ARBA00048447"/>
    </source>
</evidence>
<dbReference type="EC" id="2.4.2.3" evidence="1"/>
<proteinExistence type="predicted"/>
<protein>
    <recommendedName>
        <fullName evidence="2">Uridine phosphorylase</fullName>
        <ecNumber evidence="1">2.4.2.3</ecNumber>
    </recommendedName>
</protein>
<keyword evidence="6" id="KW-1185">Reference proteome</keyword>
<reference evidence="5 6" key="1">
    <citation type="submission" date="2024-08" db="EMBL/GenBank/DDBJ databases">
        <title>Two novel Cytobacillus novel species.</title>
        <authorList>
            <person name="Liu G."/>
        </authorList>
    </citation>
    <scope>NUCLEOTIDE SEQUENCE [LARGE SCALE GENOMIC DNA]</scope>
    <source>
        <strain evidence="5 6">FJAT-54145</strain>
    </source>
</reference>
<gene>
    <name evidence="5" type="ORF">ACFYKX_01665</name>
</gene>
<evidence type="ECO:0000256" key="1">
    <source>
        <dbReference type="ARBA" id="ARBA00011888"/>
    </source>
</evidence>
<dbReference type="Proteomes" id="UP001601059">
    <property type="component" value="Unassembled WGS sequence"/>
</dbReference>
<accession>A0ABW6K6X3</accession>